<sequence>MRAVRTALGMLLLAVGGAVSVLVTAAAPASACSCVVGGQADYFEWSDVVFTGEVVDRGTDDGTVSYRFAVDRVYEGDAPPQAVVTSGRESAACGMPDLQVGTAYVVYATADGASLTTSSCSGTREVRPSYVERVEWYAGSGHPPGAEATGDDPAAAARSEESAAIAERPLALALVGGGAAVVIAGGLLLGRRRIRE</sequence>
<dbReference type="PROSITE" id="PS51257">
    <property type="entry name" value="PROKAR_LIPOPROTEIN"/>
    <property type="match status" value="1"/>
</dbReference>
<evidence type="ECO:0000256" key="2">
    <source>
        <dbReference type="SAM" id="SignalP"/>
    </source>
</evidence>
<feature type="signal peptide" evidence="2">
    <location>
        <begin position="1"/>
        <end position="25"/>
    </location>
</feature>
<protein>
    <recommendedName>
        <fullName evidence="5">Tissue inhibitor of metalloproteinase</fullName>
    </recommendedName>
</protein>
<dbReference type="InterPro" id="IPR008993">
    <property type="entry name" value="TIMP-like_OB-fold"/>
</dbReference>
<feature type="chain" id="PRO_5038613638" description="Tissue inhibitor of metalloproteinase" evidence="2">
    <location>
        <begin position="26"/>
        <end position="196"/>
    </location>
</feature>
<dbReference type="EMBL" id="JACCFP010000001">
    <property type="protein sequence ID" value="NYJ02965.1"/>
    <property type="molecule type" value="Genomic_DNA"/>
</dbReference>
<dbReference type="RefSeq" id="WP_179669267.1">
    <property type="nucleotide sequence ID" value="NZ_JACCFP010000001.1"/>
</dbReference>
<evidence type="ECO:0008006" key="5">
    <source>
        <dbReference type="Google" id="ProtNLM"/>
    </source>
</evidence>
<dbReference type="SUPFAM" id="SSF50242">
    <property type="entry name" value="TIMP-like"/>
    <property type="match status" value="1"/>
</dbReference>
<dbReference type="Proteomes" id="UP000530424">
    <property type="component" value="Unassembled WGS sequence"/>
</dbReference>
<dbReference type="Gene3D" id="2.40.50.120">
    <property type="match status" value="1"/>
</dbReference>
<dbReference type="AlphaFoldDB" id="A0A853C5B2"/>
<keyword evidence="4" id="KW-1185">Reference proteome</keyword>
<evidence type="ECO:0000313" key="3">
    <source>
        <dbReference type="EMBL" id="NYJ02965.1"/>
    </source>
</evidence>
<keyword evidence="2" id="KW-0732">Signal</keyword>
<proteinExistence type="predicted"/>
<evidence type="ECO:0000313" key="4">
    <source>
        <dbReference type="Proteomes" id="UP000530424"/>
    </source>
</evidence>
<reference evidence="3 4" key="1">
    <citation type="submission" date="2020-07" db="EMBL/GenBank/DDBJ databases">
        <title>Sequencing the genomes of 1000 actinobacteria strains.</title>
        <authorList>
            <person name="Klenk H.-P."/>
        </authorList>
    </citation>
    <scope>NUCLEOTIDE SEQUENCE [LARGE SCALE GENOMIC DNA]</scope>
    <source>
        <strain evidence="3 4">DSM 103833</strain>
    </source>
</reference>
<feature type="transmembrane region" description="Helical" evidence="1">
    <location>
        <begin position="170"/>
        <end position="190"/>
    </location>
</feature>
<organism evidence="3 4">
    <name type="scientific">Nocardioides thalensis</name>
    <dbReference type="NCBI Taxonomy" id="1914755"/>
    <lineage>
        <taxon>Bacteria</taxon>
        <taxon>Bacillati</taxon>
        <taxon>Actinomycetota</taxon>
        <taxon>Actinomycetes</taxon>
        <taxon>Propionibacteriales</taxon>
        <taxon>Nocardioidaceae</taxon>
        <taxon>Nocardioides</taxon>
    </lineage>
</organism>
<name>A0A853C5B2_9ACTN</name>
<keyword evidence="1" id="KW-0472">Membrane</keyword>
<evidence type="ECO:0000256" key="1">
    <source>
        <dbReference type="SAM" id="Phobius"/>
    </source>
</evidence>
<accession>A0A853C5B2</accession>
<gene>
    <name evidence="3" type="ORF">HNR19_003663</name>
</gene>
<keyword evidence="1" id="KW-1133">Transmembrane helix</keyword>
<comment type="caution">
    <text evidence="3">The sequence shown here is derived from an EMBL/GenBank/DDBJ whole genome shotgun (WGS) entry which is preliminary data.</text>
</comment>
<keyword evidence="1" id="KW-0812">Transmembrane</keyword>